<dbReference type="EMBL" id="CAXLJM020000177">
    <property type="protein sequence ID" value="CAL8148878.1"/>
    <property type="molecule type" value="Genomic_DNA"/>
</dbReference>
<evidence type="ECO:0000256" key="2">
    <source>
        <dbReference type="ARBA" id="ARBA00022980"/>
    </source>
</evidence>
<dbReference type="Pfam" id="PF00886">
    <property type="entry name" value="Ribosomal_S16"/>
    <property type="match status" value="1"/>
</dbReference>
<name>A0ABP1SA11_9HEXA</name>
<evidence type="ECO:0000256" key="5">
    <source>
        <dbReference type="ARBA" id="ARBA00035438"/>
    </source>
</evidence>
<dbReference type="PANTHER" id="PTHR12919:SF20">
    <property type="entry name" value="SMALL RIBOSOMAL SUBUNIT PROTEIN BS16M"/>
    <property type="match status" value="1"/>
</dbReference>
<evidence type="ECO:0000313" key="7">
    <source>
        <dbReference type="EMBL" id="CAL8148878.1"/>
    </source>
</evidence>
<feature type="compositionally biased region" description="Low complexity" evidence="6">
    <location>
        <begin position="125"/>
        <end position="141"/>
    </location>
</feature>
<feature type="region of interest" description="Disordered" evidence="6">
    <location>
        <begin position="116"/>
        <end position="141"/>
    </location>
</feature>
<accession>A0ABP1SA11</accession>
<dbReference type="Proteomes" id="UP001642540">
    <property type="component" value="Unassembled WGS sequence"/>
</dbReference>
<gene>
    <name evidence="7" type="ORF">ODALV1_LOCUS31560</name>
</gene>
<proteinExistence type="inferred from homology"/>
<evidence type="ECO:0000256" key="6">
    <source>
        <dbReference type="SAM" id="MobiDB-lite"/>
    </source>
</evidence>
<dbReference type="NCBIfam" id="TIGR00002">
    <property type="entry name" value="S16"/>
    <property type="match status" value="1"/>
</dbReference>
<keyword evidence="8" id="KW-1185">Reference proteome</keyword>
<keyword evidence="2" id="KW-0689">Ribosomal protein</keyword>
<protein>
    <recommendedName>
        <fullName evidence="4">Small ribosomal subunit protein bS16m</fullName>
    </recommendedName>
    <alternativeName>
        <fullName evidence="5">28S ribosomal protein S16, mitochondrial</fullName>
    </alternativeName>
</protein>
<comment type="caution">
    <text evidence="7">The sequence shown here is derived from an EMBL/GenBank/DDBJ whole genome shotgun (WGS) entry which is preliminary data.</text>
</comment>
<comment type="similarity">
    <text evidence="1">Belongs to the bacterial ribosomal protein bS16 family.</text>
</comment>
<keyword evidence="3" id="KW-0687">Ribonucleoprotein</keyword>
<organism evidence="7 8">
    <name type="scientific">Orchesella dallaii</name>
    <dbReference type="NCBI Taxonomy" id="48710"/>
    <lineage>
        <taxon>Eukaryota</taxon>
        <taxon>Metazoa</taxon>
        <taxon>Ecdysozoa</taxon>
        <taxon>Arthropoda</taxon>
        <taxon>Hexapoda</taxon>
        <taxon>Collembola</taxon>
        <taxon>Entomobryomorpha</taxon>
        <taxon>Entomobryoidea</taxon>
        <taxon>Orchesellidae</taxon>
        <taxon>Orchesellinae</taxon>
        <taxon>Orchesella</taxon>
    </lineage>
</organism>
<evidence type="ECO:0000313" key="8">
    <source>
        <dbReference type="Proteomes" id="UP001642540"/>
    </source>
</evidence>
<sequence>MPLPSIGGGTFARAGGPCIKLFLHGHANRPFFHIVITSKFAPLGTHPVEQLGTYDPMPNTENQKLLSLNIERTRYWMGQGATFSNTAAQLLGKAGFLPIHPETYMKAWRNRYKVADDEEAKKAAEATAESGPSQPPSSSSP</sequence>
<evidence type="ECO:0000256" key="3">
    <source>
        <dbReference type="ARBA" id="ARBA00023274"/>
    </source>
</evidence>
<dbReference type="InterPro" id="IPR000307">
    <property type="entry name" value="Ribosomal_bS16"/>
</dbReference>
<dbReference type="PANTHER" id="PTHR12919">
    <property type="entry name" value="30S RIBOSOMAL PROTEIN S16"/>
    <property type="match status" value="1"/>
</dbReference>
<dbReference type="SUPFAM" id="SSF54565">
    <property type="entry name" value="Ribosomal protein S16"/>
    <property type="match status" value="1"/>
</dbReference>
<dbReference type="InterPro" id="IPR023803">
    <property type="entry name" value="Ribosomal_bS16_dom_sf"/>
</dbReference>
<evidence type="ECO:0000256" key="1">
    <source>
        <dbReference type="ARBA" id="ARBA00006668"/>
    </source>
</evidence>
<evidence type="ECO:0000256" key="4">
    <source>
        <dbReference type="ARBA" id="ARBA00035263"/>
    </source>
</evidence>
<reference evidence="7 8" key="1">
    <citation type="submission" date="2024-08" db="EMBL/GenBank/DDBJ databases">
        <authorList>
            <person name="Cucini C."/>
            <person name="Frati F."/>
        </authorList>
    </citation>
    <scope>NUCLEOTIDE SEQUENCE [LARGE SCALE GENOMIC DNA]</scope>
</reference>
<dbReference type="Gene3D" id="3.30.1320.10">
    <property type="match status" value="1"/>
</dbReference>